<name>A0AAU8IHI2_9BACL</name>
<dbReference type="AlphaFoldDB" id="A0AAU8IHI2"/>
<dbReference type="EMBL" id="CP159510">
    <property type="protein sequence ID" value="XCJ17405.1"/>
    <property type="molecule type" value="Genomic_DNA"/>
</dbReference>
<gene>
    <name evidence="2" type="ORF">ABNN70_02435</name>
</gene>
<organism evidence="2">
    <name type="scientific">Sporolactobacillus sp. Y61</name>
    <dbReference type="NCBI Taxonomy" id="3160863"/>
    <lineage>
        <taxon>Bacteria</taxon>
        <taxon>Bacillati</taxon>
        <taxon>Bacillota</taxon>
        <taxon>Bacilli</taxon>
        <taxon>Bacillales</taxon>
        <taxon>Sporolactobacillaceae</taxon>
        <taxon>Sporolactobacillus</taxon>
    </lineage>
</organism>
<sequence length="413" mass="47436">MMEVPVATSFKPVPDGDIHDYDGIINYFNFAPVRQQLLPKYKSITFVTTGIIPYDGGQTTMLHLGTELSKRGFDVYYLSYLPQSRKEMEIDAEFNYSGYQGTCLDVSHLASHQSDIWLGTLWESVYVFKDKPGYKAYFVQDYEPYFYPYGDRFYLSFKTYELGLHMISLGPWCAQMIREHCRITSPLDVIHFPVDVANYPYSPRNFMAYKNKKEINLAVYTKVDSPRRAPISIQIILNNCIELFRDQGYTLNITYFGSDKSESFINGRNVGRLTKKQLKELYLASDFGIAPSMTNFSLVTYEMMSVGLPVIDFYEGTGLSFMPKNCALFCHLDENSLSRTVHQAMNHPEIIQNTVNHARRHLKSIPWKQTVDDFVAVINKIESKHSSLANKEYLVPAKHSDPDNKEHLAPAEP</sequence>
<evidence type="ECO:0000256" key="1">
    <source>
        <dbReference type="SAM" id="MobiDB-lite"/>
    </source>
</evidence>
<dbReference type="Gene3D" id="3.40.50.11090">
    <property type="match status" value="1"/>
</dbReference>
<reference evidence="2" key="1">
    <citation type="submission" date="2024-06" db="EMBL/GenBank/DDBJ databases">
        <authorList>
            <person name="Fan A."/>
            <person name="Zhang F.Y."/>
            <person name="Zhang L."/>
        </authorList>
    </citation>
    <scope>NUCLEOTIDE SEQUENCE</scope>
    <source>
        <strain evidence="2">Y61</strain>
    </source>
</reference>
<dbReference type="RefSeq" id="WP_353948651.1">
    <property type="nucleotide sequence ID" value="NZ_CP159510.1"/>
</dbReference>
<protein>
    <submittedName>
        <fullName evidence="2">Glycosyltransferase family 1 protein</fullName>
    </submittedName>
</protein>
<dbReference type="Gene3D" id="3.40.50.2000">
    <property type="entry name" value="Glycogen Phosphorylase B"/>
    <property type="match status" value="1"/>
</dbReference>
<proteinExistence type="predicted"/>
<dbReference type="SUPFAM" id="SSF53756">
    <property type="entry name" value="UDP-Glycosyltransferase/glycogen phosphorylase"/>
    <property type="match status" value="1"/>
</dbReference>
<feature type="compositionally biased region" description="Basic and acidic residues" evidence="1">
    <location>
        <begin position="398"/>
        <end position="413"/>
    </location>
</feature>
<evidence type="ECO:0000313" key="2">
    <source>
        <dbReference type="EMBL" id="XCJ17405.1"/>
    </source>
</evidence>
<feature type="region of interest" description="Disordered" evidence="1">
    <location>
        <begin position="392"/>
        <end position="413"/>
    </location>
</feature>
<accession>A0AAU8IHI2</accession>